<keyword evidence="1" id="KW-1133">Transmembrane helix</keyword>
<keyword evidence="1" id="KW-0472">Membrane</keyword>
<feature type="transmembrane region" description="Helical" evidence="1">
    <location>
        <begin position="92"/>
        <end position="111"/>
    </location>
</feature>
<evidence type="ECO:0000256" key="1">
    <source>
        <dbReference type="SAM" id="Phobius"/>
    </source>
</evidence>
<feature type="transmembrane region" description="Helical" evidence="1">
    <location>
        <begin position="45"/>
        <end position="61"/>
    </location>
</feature>
<proteinExistence type="predicted"/>
<organism evidence="2 3">
    <name type="scientific">Microbacterium elymi</name>
    <dbReference type="NCBI Taxonomy" id="2909587"/>
    <lineage>
        <taxon>Bacteria</taxon>
        <taxon>Bacillati</taxon>
        <taxon>Actinomycetota</taxon>
        <taxon>Actinomycetes</taxon>
        <taxon>Micrococcales</taxon>
        <taxon>Microbacteriaceae</taxon>
        <taxon>Microbacterium</taxon>
    </lineage>
</organism>
<evidence type="ECO:0000313" key="3">
    <source>
        <dbReference type="Proteomes" id="UP001054811"/>
    </source>
</evidence>
<feature type="transmembrane region" description="Helical" evidence="1">
    <location>
        <begin position="123"/>
        <end position="145"/>
    </location>
</feature>
<keyword evidence="1" id="KW-0812">Transmembrane</keyword>
<sequence length="188" mass="19923">MTTRSVSALGVLATWLLIDLWRVWTPSLITLFGRAAQTPAEVMGAYALLVMAVPLVIVAFLRRRLARWAGWMLLAAFVVRIALAINPEGGDIQLYGSSVGVVLAFGALCLCAGSLGRALVPSVLLGVAVSASTHALLGTFGAVWRRDGWDVALLIVQAVLVVVAMRGAARARDAPVAARTALRCRRCC</sequence>
<evidence type="ECO:0000313" key="2">
    <source>
        <dbReference type="EMBL" id="UUT35963.1"/>
    </source>
</evidence>
<reference evidence="2" key="1">
    <citation type="submission" date="2022-01" db="EMBL/GenBank/DDBJ databases">
        <title>Microbacterium eymi and Microbacterium rhizovicinus sp. nov., isolated from the rhizospheric soil of Elymus tsukushiensis, a plant native to the Dokdo Islands, Republic of Korea.</title>
        <authorList>
            <person name="Hwang Y.J."/>
        </authorList>
    </citation>
    <scope>NUCLEOTIDE SEQUENCE</scope>
    <source>
        <strain evidence="2">KUDC0405</strain>
    </source>
</reference>
<keyword evidence="3" id="KW-1185">Reference proteome</keyword>
<name>A0ABY5NLF1_9MICO</name>
<gene>
    <name evidence="2" type="ORF">L2X98_22850</name>
</gene>
<feature type="transmembrane region" description="Helical" evidence="1">
    <location>
        <begin position="151"/>
        <end position="169"/>
    </location>
</feature>
<feature type="transmembrane region" description="Helical" evidence="1">
    <location>
        <begin position="68"/>
        <end position="86"/>
    </location>
</feature>
<dbReference type="Proteomes" id="UP001054811">
    <property type="component" value="Chromosome"/>
</dbReference>
<dbReference type="EMBL" id="CP091139">
    <property type="protein sequence ID" value="UUT35963.1"/>
    <property type="molecule type" value="Genomic_DNA"/>
</dbReference>
<dbReference type="RefSeq" id="WP_259612611.1">
    <property type="nucleotide sequence ID" value="NZ_CP091139.2"/>
</dbReference>
<accession>A0ABY5NLF1</accession>
<protein>
    <submittedName>
        <fullName evidence="2">Uncharacterized protein</fullName>
    </submittedName>
</protein>